<sequence>MNYCFSLTESDCTLFRTSTVSAVTRIWAGSTNRPSNLVRSTRRASTSSSWPTSSKTTAGIGPCWNRNCADQRDPSHIVPLHLLCAFTGFWHRVHTH</sequence>
<evidence type="ECO:0000256" key="1">
    <source>
        <dbReference type="SAM" id="MobiDB-lite"/>
    </source>
</evidence>
<name>A0A5K3FLU4_MESCO</name>
<feature type="region of interest" description="Disordered" evidence="1">
    <location>
        <begin position="32"/>
        <end position="57"/>
    </location>
</feature>
<dbReference type="WBParaSite" id="MCU_008349-RA">
    <property type="protein sequence ID" value="MCU_008349-RA"/>
    <property type="gene ID" value="MCU_008349"/>
</dbReference>
<feature type="compositionally biased region" description="Low complexity" evidence="1">
    <location>
        <begin position="43"/>
        <end position="57"/>
    </location>
</feature>
<organism evidence="2">
    <name type="scientific">Mesocestoides corti</name>
    <name type="common">Flatworm</name>
    <dbReference type="NCBI Taxonomy" id="53468"/>
    <lineage>
        <taxon>Eukaryota</taxon>
        <taxon>Metazoa</taxon>
        <taxon>Spiralia</taxon>
        <taxon>Lophotrochozoa</taxon>
        <taxon>Platyhelminthes</taxon>
        <taxon>Cestoda</taxon>
        <taxon>Eucestoda</taxon>
        <taxon>Cyclophyllidea</taxon>
        <taxon>Mesocestoididae</taxon>
        <taxon>Mesocestoides</taxon>
    </lineage>
</organism>
<accession>A0A5K3FLU4</accession>
<dbReference type="AlphaFoldDB" id="A0A5K3FLU4"/>
<reference evidence="2" key="1">
    <citation type="submission" date="2019-11" db="UniProtKB">
        <authorList>
            <consortium name="WormBaseParasite"/>
        </authorList>
    </citation>
    <scope>IDENTIFICATION</scope>
</reference>
<proteinExistence type="predicted"/>
<evidence type="ECO:0000313" key="2">
    <source>
        <dbReference type="WBParaSite" id="MCU_008349-RA"/>
    </source>
</evidence>
<protein>
    <submittedName>
        <fullName evidence="2">Uncharacterized protein</fullName>
    </submittedName>
</protein>